<dbReference type="AlphaFoldDB" id="A0A919FW18"/>
<name>A0A919FW18_9MICO</name>
<dbReference type="Gene3D" id="3.40.50.1820">
    <property type="entry name" value="alpha/beta hydrolase"/>
    <property type="match status" value="1"/>
</dbReference>
<sequence length="277" mass="29641">MRSYTDAPTRTIPAAGALFAYRELGPQTGIPLVLLTHLGANLDGWDPRIVDGLAQDHRVIAVDYRGVGDSTGRARESFEEMADDVVALIRALGHDRVDMFGLAVGGMVAQAVAARAPRLIDRLILASTGPAGGPGLATITRTAVITGVRAALRLNDPKTLLFFTSTATGARAARAYLARLKQRTTGRDKPVTLGAVRAQLTAVRRWGLQAPVELSSAVDEVFIVHGDSDRLVPPANAAELARRFPGAAVTVYPDSGHGAVFQYHREFVDAARDFLRR</sequence>
<dbReference type="PRINTS" id="PR00111">
    <property type="entry name" value="ABHYDROLASE"/>
</dbReference>
<dbReference type="GO" id="GO:0016787">
    <property type="term" value="F:hydrolase activity"/>
    <property type="evidence" value="ECO:0007669"/>
    <property type="project" value="UniProtKB-KW"/>
</dbReference>
<proteinExistence type="predicted"/>
<dbReference type="InterPro" id="IPR050471">
    <property type="entry name" value="AB_hydrolase"/>
</dbReference>
<dbReference type="Pfam" id="PF00561">
    <property type="entry name" value="Abhydrolase_1"/>
    <property type="match status" value="1"/>
</dbReference>
<dbReference type="InterPro" id="IPR000073">
    <property type="entry name" value="AB_hydrolase_1"/>
</dbReference>
<keyword evidence="2" id="KW-0378">Hydrolase</keyword>
<dbReference type="PANTHER" id="PTHR43433:SF5">
    <property type="entry name" value="AB HYDROLASE-1 DOMAIN-CONTAINING PROTEIN"/>
    <property type="match status" value="1"/>
</dbReference>
<evidence type="ECO:0000313" key="2">
    <source>
        <dbReference type="EMBL" id="GHH73355.1"/>
    </source>
</evidence>
<dbReference type="SUPFAM" id="SSF53474">
    <property type="entry name" value="alpha/beta-Hydrolases"/>
    <property type="match status" value="1"/>
</dbReference>
<reference evidence="2" key="2">
    <citation type="submission" date="2020-09" db="EMBL/GenBank/DDBJ databases">
        <authorList>
            <person name="Sun Q."/>
            <person name="Zhou Y."/>
        </authorList>
    </citation>
    <scope>NUCLEOTIDE SEQUENCE</scope>
    <source>
        <strain evidence="2">CGMCC 4.7398</strain>
    </source>
</reference>
<evidence type="ECO:0000313" key="3">
    <source>
        <dbReference type="Proteomes" id="UP000627369"/>
    </source>
</evidence>
<keyword evidence="3" id="KW-1185">Reference proteome</keyword>
<comment type="caution">
    <text evidence="2">The sequence shown here is derived from an EMBL/GenBank/DDBJ whole genome shotgun (WGS) entry which is preliminary data.</text>
</comment>
<reference evidence="2" key="1">
    <citation type="journal article" date="2014" name="Int. J. Syst. Evol. Microbiol.">
        <title>Complete genome sequence of Corynebacterium casei LMG S-19264T (=DSM 44701T), isolated from a smear-ripened cheese.</title>
        <authorList>
            <consortium name="US DOE Joint Genome Institute (JGI-PGF)"/>
            <person name="Walter F."/>
            <person name="Albersmeier A."/>
            <person name="Kalinowski J."/>
            <person name="Ruckert C."/>
        </authorList>
    </citation>
    <scope>NUCLEOTIDE SEQUENCE</scope>
    <source>
        <strain evidence="2">CGMCC 4.7398</strain>
    </source>
</reference>
<dbReference type="Proteomes" id="UP000627369">
    <property type="component" value="Unassembled WGS sequence"/>
</dbReference>
<accession>A0A919FW18</accession>
<protein>
    <submittedName>
        <fullName evidence="2">Alpha/beta hydrolase</fullName>
    </submittedName>
</protein>
<feature type="domain" description="AB hydrolase-1" evidence="1">
    <location>
        <begin position="31"/>
        <end position="261"/>
    </location>
</feature>
<evidence type="ECO:0000259" key="1">
    <source>
        <dbReference type="Pfam" id="PF00561"/>
    </source>
</evidence>
<dbReference type="PANTHER" id="PTHR43433">
    <property type="entry name" value="HYDROLASE, ALPHA/BETA FOLD FAMILY PROTEIN"/>
    <property type="match status" value="1"/>
</dbReference>
<gene>
    <name evidence="2" type="ORF">GCM10017772_24540</name>
</gene>
<dbReference type="InterPro" id="IPR029058">
    <property type="entry name" value="AB_hydrolase_fold"/>
</dbReference>
<organism evidence="2 3">
    <name type="scientific">Promicromonospora soli</name>
    <dbReference type="NCBI Taxonomy" id="2035533"/>
    <lineage>
        <taxon>Bacteria</taxon>
        <taxon>Bacillati</taxon>
        <taxon>Actinomycetota</taxon>
        <taxon>Actinomycetes</taxon>
        <taxon>Micrococcales</taxon>
        <taxon>Promicromonosporaceae</taxon>
        <taxon>Promicromonospora</taxon>
    </lineage>
</organism>
<dbReference type="EMBL" id="BNAS01000003">
    <property type="protein sequence ID" value="GHH73355.1"/>
    <property type="molecule type" value="Genomic_DNA"/>
</dbReference>